<sequence>MRPVLLPWLLAATLLPLHLHAEQTPDPGDAALLSAHARIDELEQRLATSEQQREELGAELQANAAMLANNGERDSAQLQRLRQENRRLKLQLQKTQAAVPARLISEQQLWFVIGVAATLLGTLLGALLRGNRRTRREWIN</sequence>
<accession>A0ABV3YS32</accession>
<reference evidence="4 5" key="1">
    <citation type="submission" date="2024-07" db="EMBL/GenBank/DDBJ databases">
        <authorList>
            <person name="Li M."/>
        </authorList>
    </citation>
    <scope>NUCLEOTIDE SEQUENCE [LARGE SCALE GENOMIC DNA]</scope>
    <source>
        <strain evidence="4 5">25A3E</strain>
    </source>
</reference>
<keyword evidence="1" id="KW-0175">Coiled coil</keyword>
<gene>
    <name evidence="4" type="ORF">AB5S05_08650</name>
</gene>
<evidence type="ECO:0000313" key="5">
    <source>
        <dbReference type="Proteomes" id="UP001560296"/>
    </source>
</evidence>
<proteinExistence type="predicted"/>
<dbReference type="RefSeq" id="WP_369287098.1">
    <property type="nucleotide sequence ID" value="NZ_JBFTEG010000005.1"/>
</dbReference>
<keyword evidence="5" id="KW-1185">Reference proteome</keyword>
<comment type="caution">
    <text evidence="4">The sequence shown here is derived from an EMBL/GenBank/DDBJ whole genome shotgun (WGS) entry which is preliminary data.</text>
</comment>
<evidence type="ECO:0000256" key="2">
    <source>
        <dbReference type="SAM" id="Phobius"/>
    </source>
</evidence>
<organism evidence="4 5">
    <name type="scientific">Pseudomonas zhanjiangensis</name>
    <dbReference type="NCBI Taxonomy" id="3239015"/>
    <lineage>
        <taxon>Bacteria</taxon>
        <taxon>Pseudomonadati</taxon>
        <taxon>Pseudomonadota</taxon>
        <taxon>Gammaproteobacteria</taxon>
        <taxon>Pseudomonadales</taxon>
        <taxon>Pseudomonadaceae</taxon>
        <taxon>Pseudomonas</taxon>
    </lineage>
</organism>
<keyword evidence="2" id="KW-0472">Membrane</keyword>
<keyword evidence="4" id="KW-0396">Initiation factor</keyword>
<dbReference type="Proteomes" id="UP001560296">
    <property type="component" value="Unassembled WGS sequence"/>
</dbReference>
<feature type="transmembrane region" description="Helical" evidence="2">
    <location>
        <begin position="109"/>
        <end position="128"/>
    </location>
</feature>
<evidence type="ECO:0000256" key="1">
    <source>
        <dbReference type="SAM" id="Coils"/>
    </source>
</evidence>
<keyword evidence="3" id="KW-0732">Signal</keyword>
<feature type="coiled-coil region" evidence="1">
    <location>
        <begin position="32"/>
        <end position="98"/>
    </location>
</feature>
<keyword evidence="4" id="KW-0648">Protein biosynthesis</keyword>
<keyword evidence="2" id="KW-0812">Transmembrane</keyword>
<protein>
    <submittedName>
        <fullName evidence="4">Translation initiation factor 2</fullName>
    </submittedName>
</protein>
<feature type="chain" id="PRO_5045611564" evidence="3">
    <location>
        <begin position="22"/>
        <end position="140"/>
    </location>
</feature>
<evidence type="ECO:0000313" key="4">
    <source>
        <dbReference type="EMBL" id="MEX6502126.1"/>
    </source>
</evidence>
<name>A0ABV3YS32_9PSED</name>
<evidence type="ECO:0000256" key="3">
    <source>
        <dbReference type="SAM" id="SignalP"/>
    </source>
</evidence>
<dbReference type="GO" id="GO:0003743">
    <property type="term" value="F:translation initiation factor activity"/>
    <property type="evidence" value="ECO:0007669"/>
    <property type="project" value="UniProtKB-KW"/>
</dbReference>
<keyword evidence="2" id="KW-1133">Transmembrane helix</keyword>
<dbReference type="EMBL" id="JBFTEG010000005">
    <property type="protein sequence ID" value="MEX6502126.1"/>
    <property type="molecule type" value="Genomic_DNA"/>
</dbReference>
<feature type="signal peptide" evidence="3">
    <location>
        <begin position="1"/>
        <end position="21"/>
    </location>
</feature>